<dbReference type="SUPFAM" id="SSF160696">
    <property type="entry name" value="BTG domain-like"/>
    <property type="match status" value="1"/>
</dbReference>
<dbReference type="SMART" id="SM00099">
    <property type="entry name" value="btg1"/>
    <property type="match status" value="1"/>
</dbReference>
<dbReference type="EMBL" id="JAACNH010000008">
    <property type="protein sequence ID" value="KAG8433771.1"/>
    <property type="molecule type" value="Genomic_DNA"/>
</dbReference>
<keyword evidence="4" id="KW-1185">Reference proteome</keyword>
<name>A0A8T2ITN2_9PIPI</name>
<dbReference type="Pfam" id="PF07742">
    <property type="entry name" value="BTG"/>
    <property type="match status" value="1"/>
</dbReference>
<evidence type="ECO:0000313" key="4">
    <source>
        <dbReference type="Proteomes" id="UP000812440"/>
    </source>
</evidence>
<accession>A0A8T2ITN2</accession>
<proteinExistence type="inferred from homology"/>
<protein>
    <recommendedName>
        <fullName evidence="2">Anti-proliferative protein domain-containing protein</fullName>
    </recommendedName>
</protein>
<dbReference type="Proteomes" id="UP000812440">
    <property type="component" value="Chromosome 7"/>
</dbReference>
<dbReference type="GO" id="GO:0005737">
    <property type="term" value="C:cytoplasm"/>
    <property type="evidence" value="ECO:0007669"/>
    <property type="project" value="TreeGrafter"/>
</dbReference>
<comment type="caution">
    <text evidence="3">The sequence shown here is derived from an EMBL/GenBank/DDBJ whole genome shotgun (WGS) entry which is preliminary data.</text>
</comment>
<evidence type="ECO:0000259" key="2">
    <source>
        <dbReference type="PROSITE" id="PS00960"/>
    </source>
</evidence>
<dbReference type="PRINTS" id="PR00310">
    <property type="entry name" value="ANTIPRLFBTG1"/>
</dbReference>
<dbReference type="InterPro" id="IPR002087">
    <property type="entry name" value="Anti_prolifrtn"/>
</dbReference>
<dbReference type="InterPro" id="IPR036054">
    <property type="entry name" value="BTG-like_sf"/>
</dbReference>
<feature type="domain" description="Anti-proliferative protein" evidence="2">
    <location>
        <begin position="50"/>
        <end position="70"/>
    </location>
</feature>
<comment type="similarity">
    <text evidence="1">Belongs to the BTG family.</text>
</comment>
<dbReference type="PANTHER" id="PTHR22978:SF46">
    <property type="entry name" value="LOW QUALITY PROTEIN: MATERNAL B9.10 PROTEIN-LIKE"/>
    <property type="match status" value="1"/>
</dbReference>
<dbReference type="OrthoDB" id="19928at2759"/>
<organism evidence="3 4">
    <name type="scientific">Hymenochirus boettgeri</name>
    <name type="common">Congo dwarf clawed frog</name>
    <dbReference type="NCBI Taxonomy" id="247094"/>
    <lineage>
        <taxon>Eukaryota</taxon>
        <taxon>Metazoa</taxon>
        <taxon>Chordata</taxon>
        <taxon>Craniata</taxon>
        <taxon>Vertebrata</taxon>
        <taxon>Euteleostomi</taxon>
        <taxon>Amphibia</taxon>
        <taxon>Batrachia</taxon>
        <taxon>Anura</taxon>
        <taxon>Pipoidea</taxon>
        <taxon>Pipidae</taxon>
        <taxon>Pipinae</taxon>
        <taxon>Hymenochirus</taxon>
    </lineage>
</organism>
<reference evidence="3" key="1">
    <citation type="thesis" date="2020" institute="ProQuest LLC" country="789 East Eisenhower Parkway, Ann Arbor, MI, USA">
        <title>Comparative Genomics and Chromosome Evolution.</title>
        <authorList>
            <person name="Mudd A.B."/>
        </authorList>
    </citation>
    <scope>NUCLEOTIDE SEQUENCE</scope>
    <source>
        <strain evidence="3">Female2</strain>
        <tissue evidence="3">Blood</tissue>
    </source>
</reference>
<dbReference type="AlphaFoldDB" id="A0A8T2ITN2"/>
<dbReference type="Gene3D" id="3.90.640.90">
    <property type="entry name" value="Anti-proliferative protein, N-terminal domain"/>
    <property type="match status" value="1"/>
</dbReference>
<gene>
    <name evidence="3" type="ORF">GDO86_012219</name>
</gene>
<evidence type="ECO:0000256" key="1">
    <source>
        <dbReference type="ARBA" id="ARBA00007989"/>
    </source>
</evidence>
<dbReference type="FunFam" id="3.90.640.90:FF:000002">
    <property type="entry name" value="BTG anti-proliferation factor 4"/>
    <property type="match status" value="1"/>
</dbReference>
<sequence>MSVTVLLEMRDEILAAVGYLKSLVNRYHQLDPIKLETFGSRLEEVLCRRYTGHWYPENPTKGQAYRCIRINQRHKDESMMEACRLSGITYQELSLPKQFTLWVDPFEVCCRLREENHPYTVAAFDPKRNRRTSKVMENPSPANCSFDSACSSPRSTVFSSAGEDLDSGIDSSSEDLSQALYDQTRKDQAWTPLRTFQTPTSKPFYRNSTPLWIPTWRATEYFYNVISSPEQTYWM</sequence>
<evidence type="ECO:0000313" key="3">
    <source>
        <dbReference type="EMBL" id="KAG8433771.1"/>
    </source>
</evidence>
<dbReference type="PANTHER" id="PTHR22978">
    <property type="entry name" value="B-CELL TRANSLOCATION GENE"/>
    <property type="match status" value="1"/>
</dbReference>
<dbReference type="GO" id="GO:0005634">
    <property type="term" value="C:nucleus"/>
    <property type="evidence" value="ECO:0007669"/>
    <property type="project" value="TreeGrafter"/>
</dbReference>
<dbReference type="InterPro" id="IPR033332">
    <property type="entry name" value="BTG"/>
</dbReference>
<dbReference type="PROSITE" id="PS00960">
    <property type="entry name" value="BTG_1"/>
    <property type="match status" value="1"/>
</dbReference>